<gene>
    <name evidence="10" type="ORF">GCM10011352_26930</name>
</gene>
<evidence type="ECO:0000259" key="7">
    <source>
        <dbReference type="PROSITE" id="PS50111"/>
    </source>
</evidence>
<comment type="subcellular location">
    <subcellularLocation>
        <location evidence="1">Cell inner membrane</location>
        <topology evidence="1">Multi-pass membrane protein</topology>
    </subcellularLocation>
</comment>
<dbReference type="Gene3D" id="3.30.450.20">
    <property type="entry name" value="PAS domain"/>
    <property type="match status" value="1"/>
</dbReference>
<dbReference type="CDD" id="cd11386">
    <property type="entry name" value="MCP_signal"/>
    <property type="match status" value="1"/>
</dbReference>
<proteinExistence type="inferred from homology"/>
<dbReference type="SUPFAM" id="SSF55785">
    <property type="entry name" value="PYP-like sensor domain (PAS domain)"/>
    <property type="match status" value="1"/>
</dbReference>
<protein>
    <submittedName>
        <fullName evidence="10">Chemotaxis protein</fullName>
    </submittedName>
</protein>
<evidence type="ECO:0000313" key="10">
    <source>
        <dbReference type="EMBL" id="GGB99368.1"/>
    </source>
</evidence>
<dbReference type="RefSeq" id="WP_188749170.1">
    <property type="nucleotide sequence ID" value="NZ_BMIJ01000005.1"/>
</dbReference>
<evidence type="ECO:0000313" key="11">
    <source>
        <dbReference type="Proteomes" id="UP000629025"/>
    </source>
</evidence>
<feature type="domain" description="Methyl-accepting transducer" evidence="7">
    <location>
        <begin position="245"/>
        <end position="481"/>
    </location>
</feature>
<dbReference type="InterPro" id="IPR013655">
    <property type="entry name" value="PAS_fold_3"/>
</dbReference>
<dbReference type="InterPro" id="IPR004089">
    <property type="entry name" value="MCPsignal_dom"/>
</dbReference>
<dbReference type="PANTHER" id="PTHR32089">
    <property type="entry name" value="METHYL-ACCEPTING CHEMOTAXIS PROTEIN MCPB"/>
    <property type="match status" value="1"/>
</dbReference>
<dbReference type="SUPFAM" id="SSF58104">
    <property type="entry name" value="Methyl-accepting chemotaxis protein (MCP) signaling domain"/>
    <property type="match status" value="1"/>
</dbReference>
<dbReference type="PANTHER" id="PTHR32089:SF74">
    <property type="entry name" value="METHYL-ACCEPTING CHEMOTAXIS PROTEIN AER"/>
    <property type="match status" value="1"/>
</dbReference>
<dbReference type="Pfam" id="PF00015">
    <property type="entry name" value="MCPsignal"/>
    <property type="match status" value="1"/>
</dbReference>
<keyword evidence="6" id="KW-0812">Transmembrane</keyword>
<dbReference type="PROSITE" id="PS50192">
    <property type="entry name" value="T_SNARE"/>
    <property type="match status" value="1"/>
</dbReference>
<reference evidence="11" key="1">
    <citation type="journal article" date="2019" name="Int. J. Syst. Evol. Microbiol.">
        <title>The Global Catalogue of Microorganisms (GCM) 10K type strain sequencing project: providing services to taxonomists for standard genome sequencing and annotation.</title>
        <authorList>
            <consortium name="The Broad Institute Genomics Platform"/>
            <consortium name="The Broad Institute Genome Sequencing Center for Infectious Disease"/>
            <person name="Wu L."/>
            <person name="Ma J."/>
        </authorList>
    </citation>
    <scope>NUCLEOTIDE SEQUENCE [LARGE SCALE GENOMIC DNA]</scope>
    <source>
        <strain evidence="11">CGMCC 1.15341</strain>
    </source>
</reference>
<accession>A0ABQ1KML6</accession>
<feature type="domain" description="PAS" evidence="8">
    <location>
        <begin position="21"/>
        <end position="60"/>
    </location>
</feature>
<keyword evidence="11" id="KW-1185">Reference proteome</keyword>
<feature type="domain" description="T-SNARE coiled-coil homology" evidence="9">
    <location>
        <begin position="432"/>
        <end position="494"/>
    </location>
</feature>
<dbReference type="InterPro" id="IPR000727">
    <property type="entry name" value="T_SNARE_dom"/>
</dbReference>
<dbReference type="EMBL" id="BMIJ01000005">
    <property type="protein sequence ID" value="GGB99368.1"/>
    <property type="molecule type" value="Genomic_DNA"/>
</dbReference>
<dbReference type="InterPro" id="IPR000014">
    <property type="entry name" value="PAS"/>
</dbReference>
<dbReference type="Pfam" id="PF08447">
    <property type="entry name" value="PAS_3"/>
    <property type="match status" value="1"/>
</dbReference>
<keyword evidence="6" id="KW-0472">Membrane</keyword>
<comment type="similarity">
    <text evidence="4">Belongs to the methyl-accepting chemotaxis (MCP) protein family.</text>
</comment>
<dbReference type="PRINTS" id="PR00260">
    <property type="entry name" value="CHEMTRNSDUCR"/>
</dbReference>
<organism evidence="10 11">
    <name type="scientific">Marinobacterium zhoushanense</name>
    <dbReference type="NCBI Taxonomy" id="1679163"/>
    <lineage>
        <taxon>Bacteria</taxon>
        <taxon>Pseudomonadati</taxon>
        <taxon>Pseudomonadota</taxon>
        <taxon>Gammaproteobacteria</taxon>
        <taxon>Oceanospirillales</taxon>
        <taxon>Oceanospirillaceae</taxon>
        <taxon>Marinobacterium</taxon>
    </lineage>
</organism>
<dbReference type="InterPro" id="IPR004090">
    <property type="entry name" value="Chemotax_Me-accpt_rcpt"/>
</dbReference>
<dbReference type="CDD" id="cd00130">
    <property type="entry name" value="PAS"/>
    <property type="match status" value="1"/>
</dbReference>
<dbReference type="PROSITE" id="PS50111">
    <property type="entry name" value="CHEMOTAXIS_TRANSDUC_2"/>
    <property type="match status" value="1"/>
</dbReference>
<dbReference type="Gene3D" id="1.10.287.950">
    <property type="entry name" value="Methyl-accepting chemotaxis protein"/>
    <property type="match status" value="1"/>
</dbReference>
<dbReference type="PROSITE" id="PS50112">
    <property type="entry name" value="PAS"/>
    <property type="match status" value="1"/>
</dbReference>
<name>A0ABQ1KML6_9GAMM</name>
<dbReference type="SMART" id="SM00283">
    <property type="entry name" value="MA"/>
    <property type="match status" value="1"/>
</dbReference>
<dbReference type="Proteomes" id="UP000629025">
    <property type="component" value="Unassembled WGS sequence"/>
</dbReference>
<dbReference type="SMART" id="SM00091">
    <property type="entry name" value="PAS"/>
    <property type="match status" value="1"/>
</dbReference>
<keyword evidence="2" id="KW-1003">Cell membrane</keyword>
<evidence type="ECO:0000256" key="1">
    <source>
        <dbReference type="ARBA" id="ARBA00004429"/>
    </source>
</evidence>
<evidence type="ECO:0000256" key="5">
    <source>
        <dbReference type="PROSITE-ProRule" id="PRU00284"/>
    </source>
</evidence>
<evidence type="ECO:0000256" key="3">
    <source>
        <dbReference type="ARBA" id="ARBA00023224"/>
    </source>
</evidence>
<dbReference type="InterPro" id="IPR035965">
    <property type="entry name" value="PAS-like_dom_sf"/>
</dbReference>
<keyword evidence="6" id="KW-1133">Transmembrane helix</keyword>
<feature type="transmembrane region" description="Helical" evidence="6">
    <location>
        <begin position="142"/>
        <end position="161"/>
    </location>
</feature>
<evidence type="ECO:0000259" key="8">
    <source>
        <dbReference type="PROSITE" id="PS50112"/>
    </source>
</evidence>
<evidence type="ECO:0000256" key="2">
    <source>
        <dbReference type="ARBA" id="ARBA00022519"/>
    </source>
</evidence>
<evidence type="ECO:0000259" key="9">
    <source>
        <dbReference type="PROSITE" id="PS50192"/>
    </source>
</evidence>
<evidence type="ECO:0000256" key="4">
    <source>
        <dbReference type="ARBA" id="ARBA00029447"/>
    </source>
</evidence>
<dbReference type="NCBIfam" id="TIGR00229">
    <property type="entry name" value="sensory_box"/>
    <property type="match status" value="1"/>
</dbReference>
<sequence length="517" mass="56119">MRINKPVTAQERRFEPEQKLISTTDAKGVIVHCNQAFIEVSGFSREELIGKPHNLVRHPDMPPQAFSIMWEHLKAGKPWMGLVKNRCKNGDYYWVNAYVTPITERGKIVGYESVRVCPQRADVERAQRVYDRLNRGKAALSFRLPMPHWLILGAALLAAMILALNTLYLPALVLMALGAVAALGLQQLSITRALAGTLALVAKSFRHPVAVATYTDNQGGIGELQVAILSELAHLETALTRIEDAAKSVAQEARSAQALSQSSYEALGRQQDDTEQVAAAVHQMTATINEVSGHVQETAHQAESANQVARSGNDFALTARASIDQLRRTVDDIAQAIGDLVQQTHLIANAAGIIEQIAEQTNLLALNAAIEAARAGEHGRGFAVVADEVRQLAQRTQNSTSEIHQILSTLRRSVDSSVAVASEGQSRAQEGLSNVEETTQILTQISGMMANIANMSLQMATAVEEQAHVSEEIGRQITSIADISAHSLQETSESSSMMKKLRGVAGQMNELVVGFRH</sequence>
<keyword evidence="3 5" id="KW-0807">Transducer</keyword>
<evidence type="ECO:0000256" key="6">
    <source>
        <dbReference type="SAM" id="Phobius"/>
    </source>
</evidence>
<comment type="caution">
    <text evidence="10">The sequence shown here is derived from an EMBL/GenBank/DDBJ whole genome shotgun (WGS) entry which is preliminary data.</text>
</comment>
<keyword evidence="2" id="KW-0997">Cell inner membrane</keyword>